<dbReference type="PANTHER" id="PTHR32507">
    <property type="entry name" value="NA(+)/H(+) ANTIPORTER 1"/>
    <property type="match status" value="1"/>
</dbReference>
<dbReference type="OrthoDB" id="570124at2"/>
<dbReference type="Gene3D" id="3.40.50.720">
    <property type="entry name" value="NAD(P)-binding Rossmann-like Domain"/>
    <property type="match status" value="1"/>
</dbReference>
<keyword evidence="2" id="KW-0813">Transport</keyword>
<dbReference type="Proteomes" id="UP000449846">
    <property type="component" value="Unassembled WGS sequence"/>
</dbReference>
<sequence>MAAEIAGLSPMEAFAIVGIAGIGAQWLAWRFRIPAIVLMLATGLLLGPVTGFFVPSRDIGPLLEPMISLAVAIILFEGGLTLNFRELHDAKAAVRHLVYIGAPLGWALSALALNRIAGLQWEAAIVFGGIMIVTGPTVIAPLLRQARLQPRPAQALQWEAIVNDALGGLAAVLALLVVLVGHQNLGGAEALWKLISGVGFALALGLASGAGIVTAFRRNLVPEYMKVPLLFVTVLGAFPGANAVLDESGLLTVTVMGLLIANANLPSYTEIHRFKESATILLVSGVFILLGAGFRFETLQLLDWRAVAFVLSVILIVRPLTVYVALIGTGLPWREKALIAFTGPRGVVLVAISGIFAERLVAEGIADGALLVPLAFVLVVATVVLHGFTLGPMARWLGLASGDRPGLIIVGGSEFSTGLAQALEKAGVDVVIVDPNRSRLLSARHAGLKYYYGDILSEAAETSVGLVAYNALLSASDNDAYNTLVATDLTPELGRDAIWQVTREKDEVARYALPIQLGGQGISGGRTLSQYLALLEAGWRFRTTRLTAEYTLAHWRESRAGAIPLAVVDRGKVAFVSDEARIVARAGSRIIALAPPDAPEVERRDESEADAGTPTGLPAGMVCLGRAPEDTRTIFANMGNPRPPTEQPR</sequence>
<evidence type="ECO:0000256" key="6">
    <source>
        <dbReference type="ARBA" id="ARBA00022989"/>
    </source>
</evidence>
<evidence type="ECO:0000259" key="11">
    <source>
        <dbReference type="Pfam" id="PF00999"/>
    </source>
</evidence>
<feature type="domain" description="RCK N-terminal" evidence="12">
    <location>
        <begin position="408"/>
        <end position="499"/>
    </location>
</feature>
<feature type="region of interest" description="Disordered" evidence="9">
    <location>
        <begin position="596"/>
        <end position="623"/>
    </location>
</feature>
<dbReference type="InterPro" id="IPR003148">
    <property type="entry name" value="RCK_N"/>
</dbReference>
<dbReference type="Pfam" id="PF00999">
    <property type="entry name" value="Na_H_Exchanger"/>
    <property type="match status" value="1"/>
</dbReference>
<feature type="transmembrane region" description="Helical" evidence="10">
    <location>
        <begin position="277"/>
        <end position="294"/>
    </location>
</feature>
<feature type="transmembrane region" description="Helical" evidence="10">
    <location>
        <begin position="12"/>
        <end position="29"/>
    </location>
</feature>
<dbReference type="AlphaFoldDB" id="A0A844HEH7"/>
<feature type="transmembrane region" description="Helical" evidence="10">
    <location>
        <begin position="194"/>
        <end position="215"/>
    </location>
</feature>
<organism evidence="13 14">
    <name type="scientific">Paracoccus litorisediminis</name>
    <dbReference type="NCBI Taxonomy" id="2006130"/>
    <lineage>
        <taxon>Bacteria</taxon>
        <taxon>Pseudomonadati</taxon>
        <taxon>Pseudomonadota</taxon>
        <taxon>Alphaproteobacteria</taxon>
        <taxon>Rhodobacterales</taxon>
        <taxon>Paracoccaceae</taxon>
        <taxon>Paracoccus</taxon>
    </lineage>
</organism>
<dbReference type="InterPro" id="IPR006153">
    <property type="entry name" value="Cation/H_exchanger_TM"/>
</dbReference>
<feature type="domain" description="Cation/H+ exchanger transmembrane" evidence="11">
    <location>
        <begin position="27"/>
        <end position="396"/>
    </location>
</feature>
<dbReference type="RefSeq" id="WP_155037773.1">
    <property type="nucleotide sequence ID" value="NZ_JBHGCD010000006.1"/>
</dbReference>
<feature type="region of interest" description="Disordered" evidence="9">
    <location>
        <begin position="630"/>
        <end position="649"/>
    </location>
</feature>
<proteinExistence type="predicted"/>
<evidence type="ECO:0000313" key="13">
    <source>
        <dbReference type="EMBL" id="MTH57843.1"/>
    </source>
</evidence>
<feature type="transmembrane region" description="Helical" evidence="10">
    <location>
        <begin position="227"/>
        <end position="243"/>
    </location>
</feature>
<feature type="transmembrane region" description="Helical" evidence="10">
    <location>
        <begin position="306"/>
        <end position="326"/>
    </location>
</feature>
<dbReference type="EMBL" id="WMIG01000001">
    <property type="protein sequence ID" value="MTH57843.1"/>
    <property type="molecule type" value="Genomic_DNA"/>
</dbReference>
<dbReference type="Gene3D" id="1.20.1530.20">
    <property type="match status" value="1"/>
</dbReference>
<keyword evidence="8 10" id="KW-0472">Membrane</keyword>
<comment type="caution">
    <text evidence="13">The sequence shown here is derived from an EMBL/GenBank/DDBJ whole genome shotgun (WGS) entry which is preliminary data.</text>
</comment>
<evidence type="ECO:0000256" key="1">
    <source>
        <dbReference type="ARBA" id="ARBA00004651"/>
    </source>
</evidence>
<protein>
    <submittedName>
        <fullName evidence="13">Sodium:proton antiporter</fullName>
    </submittedName>
</protein>
<keyword evidence="3" id="KW-0050">Antiport</keyword>
<dbReference type="Pfam" id="PF02254">
    <property type="entry name" value="TrkA_N"/>
    <property type="match status" value="1"/>
</dbReference>
<feature type="transmembrane region" description="Helical" evidence="10">
    <location>
        <begin position="66"/>
        <end position="84"/>
    </location>
</feature>
<evidence type="ECO:0000256" key="9">
    <source>
        <dbReference type="SAM" id="MobiDB-lite"/>
    </source>
</evidence>
<evidence type="ECO:0000256" key="10">
    <source>
        <dbReference type="SAM" id="Phobius"/>
    </source>
</evidence>
<evidence type="ECO:0000256" key="4">
    <source>
        <dbReference type="ARBA" id="ARBA00022475"/>
    </source>
</evidence>
<keyword evidence="5 10" id="KW-0812">Transmembrane</keyword>
<feature type="transmembrane region" description="Helical" evidence="10">
    <location>
        <begin position="338"/>
        <end position="357"/>
    </location>
</feature>
<evidence type="ECO:0000259" key="12">
    <source>
        <dbReference type="Pfam" id="PF02254"/>
    </source>
</evidence>
<feature type="transmembrane region" description="Helical" evidence="10">
    <location>
        <begin position="123"/>
        <end position="143"/>
    </location>
</feature>
<keyword evidence="6 10" id="KW-1133">Transmembrane helix</keyword>
<dbReference type="GO" id="GO:0015297">
    <property type="term" value="F:antiporter activity"/>
    <property type="evidence" value="ECO:0007669"/>
    <property type="project" value="UniProtKB-KW"/>
</dbReference>
<feature type="transmembrane region" description="Helical" evidence="10">
    <location>
        <begin position="369"/>
        <end position="388"/>
    </location>
</feature>
<accession>A0A844HEH7</accession>
<feature type="transmembrane region" description="Helical" evidence="10">
    <location>
        <begin position="36"/>
        <end position="54"/>
    </location>
</feature>
<keyword evidence="14" id="KW-1185">Reference proteome</keyword>
<dbReference type="InterPro" id="IPR036291">
    <property type="entry name" value="NAD(P)-bd_dom_sf"/>
</dbReference>
<keyword evidence="4" id="KW-1003">Cell membrane</keyword>
<evidence type="ECO:0000256" key="3">
    <source>
        <dbReference type="ARBA" id="ARBA00022449"/>
    </source>
</evidence>
<gene>
    <name evidence="13" type="ORF">GL300_01305</name>
</gene>
<evidence type="ECO:0000256" key="7">
    <source>
        <dbReference type="ARBA" id="ARBA00023065"/>
    </source>
</evidence>
<dbReference type="SUPFAM" id="SSF51735">
    <property type="entry name" value="NAD(P)-binding Rossmann-fold domains"/>
    <property type="match status" value="1"/>
</dbReference>
<evidence type="ECO:0000256" key="2">
    <source>
        <dbReference type="ARBA" id="ARBA00022448"/>
    </source>
</evidence>
<feature type="transmembrane region" description="Helical" evidence="10">
    <location>
        <begin position="96"/>
        <end position="117"/>
    </location>
</feature>
<comment type="subcellular location">
    <subcellularLocation>
        <location evidence="1">Cell membrane</location>
        <topology evidence="1">Multi-pass membrane protein</topology>
    </subcellularLocation>
</comment>
<name>A0A844HEH7_9RHOB</name>
<reference evidence="13 14" key="1">
    <citation type="submission" date="2019-11" db="EMBL/GenBank/DDBJ databases">
        <authorList>
            <person name="Dong K."/>
        </authorList>
    </citation>
    <scope>NUCLEOTIDE SEQUENCE [LARGE SCALE GENOMIC DNA]</scope>
    <source>
        <strain evidence="13 14">NBRC 112902</strain>
    </source>
</reference>
<evidence type="ECO:0000256" key="8">
    <source>
        <dbReference type="ARBA" id="ARBA00023136"/>
    </source>
</evidence>
<dbReference type="GO" id="GO:0006813">
    <property type="term" value="P:potassium ion transport"/>
    <property type="evidence" value="ECO:0007669"/>
    <property type="project" value="InterPro"/>
</dbReference>
<dbReference type="InterPro" id="IPR038770">
    <property type="entry name" value="Na+/solute_symporter_sf"/>
</dbReference>
<feature type="transmembrane region" description="Helical" evidence="10">
    <location>
        <begin position="164"/>
        <end position="182"/>
    </location>
</feature>
<evidence type="ECO:0000256" key="5">
    <source>
        <dbReference type="ARBA" id="ARBA00022692"/>
    </source>
</evidence>
<evidence type="ECO:0000313" key="14">
    <source>
        <dbReference type="Proteomes" id="UP000449846"/>
    </source>
</evidence>
<dbReference type="PANTHER" id="PTHR32507:SF0">
    <property type="entry name" value="NA(+)_H(+) ANTIPORTER 2-RELATED"/>
    <property type="match status" value="1"/>
</dbReference>
<dbReference type="GO" id="GO:0005886">
    <property type="term" value="C:plasma membrane"/>
    <property type="evidence" value="ECO:0007669"/>
    <property type="project" value="UniProtKB-SubCell"/>
</dbReference>
<keyword evidence="7" id="KW-0406">Ion transport</keyword>
<dbReference type="GO" id="GO:1902600">
    <property type="term" value="P:proton transmembrane transport"/>
    <property type="evidence" value="ECO:0007669"/>
    <property type="project" value="InterPro"/>
</dbReference>